<protein>
    <recommendedName>
        <fullName evidence="3">DUF2333 domain-containing protein</fullName>
    </recommendedName>
</protein>
<keyword evidence="1" id="KW-0812">Transmembrane</keyword>
<evidence type="ECO:0000256" key="1">
    <source>
        <dbReference type="SAM" id="Phobius"/>
    </source>
</evidence>
<dbReference type="PIRSF" id="PIRSF029693">
    <property type="entry name" value="UCP029693"/>
    <property type="match status" value="1"/>
</dbReference>
<sequence length="352" mass="38681">MSLFQRLRNRSTARRGGGAGTGYRRWFGLAGGVIAVVVLAIAGLGWYWSQSPAAFDVVAATAQRMPEGRDPQSVPGSVTTATLMNVAGRLLDKPGGYIGNDVMPPGVIMDNMPNWEFGVIVQVRDLAQALRNDMSRSRSQSTEDTDLAVAEPQFNFPSDSWWFPASEKEYRKGIGALDRYFGRLVDPDNADSQFYARADNLNEWLGLVNKRLGSLAQRLSASVGEYRYNTDLAGDRAARQATPGRGSAVVAETPWLQVDDVFYEARGSTWALMHFLRAARVDFADVLRDKNAEASMDQIIRSLEQSQRPVWSPVVLNGDGFGLLANHSLTMASYIARANAAIIELRRLLSEG</sequence>
<evidence type="ECO:0008006" key="3">
    <source>
        <dbReference type="Google" id="ProtNLM"/>
    </source>
</evidence>
<evidence type="ECO:0000313" key="2">
    <source>
        <dbReference type="EMBL" id="QEA05193.1"/>
    </source>
</evidence>
<reference evidence="2" key="1">
    <citation type="submission" date="2019-06" db="EMBL/GenBank/DDBJ databases">
        <authorList>
            <person name="Murdoch R.W."/>
            <person name="Fathepure B."/>
        </authorList>
    </citation>
    <scope>NUCLEOTIDE SEQUENCE</scope>
</reference>
<dbReference type="InterPro" id="IPR016936">
    <property type="entry name" value="UCP029693"/>
</dbReference>
<keyword evidence="1" id="KW-0472">Membrane</keyword>
<dbReference type="Pfam" id="PF10095">
    <property type="entry name" value="DUF2333"/>
    <property type="match status" value="1"/>
</dbReference>
<keyword evidence="1" id="KW-1133">Transmembrane helix</keyword>
<name>A0A5B8RAU8_9ZZZZ</name>
<gene>
    <name evidence="2" type="ORF">KBTEX_01512</name>
</gene>
<dbReference type="EMBL" id="MN079096">
    <property type="protein sequence ID" value="QEA05193.1"/>
    <property type="molecule type" value="Genomic_DNA"/>
</dbReference>
<dbReference type="AlphaFoldDB" id="A0A5B8RAU8"/>
<feature type="transmembrane region" description="Helical" evidence="1">
    <location>
        <begin position="26"/>
        <end position="48"/>
    </location>
</feature>
<accession>A0A5B8RAU8</accession>
<proteinExistence type="predicted"/>
<organism evidence="2">
    <name type="scientific">uncultured organism</name>
    <dbReference type="NCBI Taxonomy" id="155900"/>
    <lineage>
        <taxon>unclassified sequences</taxon>
        <taxon>environmental samples</taxon>
    </lineage>
</organism>